<dbReference type="PATRIC" id="fig|1121318.3.peg.2516"/>
<evidence type="ECO:0000259" key="2">
    <source>
        <dbReference type="Pfam" id="PF04073"/>
    </source>
</evidence>
<evidence type="ECO:0000256" key="1">
    <source>
        <dbReference type="ARBA" id="ARBA00010201"/>
    </source>
</evidence>
<comment type="similarity">
    <text evidence="1">Belongs to the PRORSD1 family.</text>
</comment>
<protein>
    <submittedName>
        <fullName evidence="3">Prolyl-tRNA editing protein ProX</fullName>
    </submittedName>
</protein>
<dbReference type="GO" id="GO:0002161">
    <property type="term" value="F:aminoacyl-tRNA deacylase activity"/>
    <property type="evidence" value="ECO:0007669"/>
    <property type="project" value="InterPro"/>
</dbReference>
<dbReference type="SUPFAM" id="SSF55826">
    <property type="entry name" value="YbaK/ProRS associated domain"/>
    <property type="match status" value="1"/>
</dbReference>
<dbReference type="Pfam" id="PF04073">
    <property type="entry name" value="tRNA_edit"/>
    <property type="match status" value="1"/>
</dbReference>
<name>A0A0L6Z836_9CLOT</name>
<dbReference type="Gene3D" id="3.90.960.10">
    <property type="entry name" value="YbaK/aminoacyl-tRNA synthetase-associated domain"/>
    <property type="match status" value="1"/>
</dbReference>
<dbReference type="PANTHER" id="PTHR31423:SF3">
    <property type="entry name" value="PROLYL-TRNA SYNTHETASE ASSOCIATED DOMAIN-CONTAINING PROTEIN 1-RELATED"/>
    <property type="match status" value="1"/>
</dbReference>
<feature type="domain" description="YbaK/aminoacyl-tRNA synthetase-associated" evidence="2">
    <location>
        <begin position="25"/>
        <end position="151"/>
    </location>
</feature>
<dbReference type="Proteomes" id="UP000037043">
    <property type="component" value="Unassembled WGS sequence"/>
</dbReference>
<dbReference type="CDD" id="cd04335">
    <property type="entry name" value="PrdX_deacylase"/>
    <property type="match status" value="1"/>
</dbReference>
<dbReference type="AlphaFoldDB" id="A0A0L6Z836"/>
<comment type="caution">
    <text evidence="3">The sequence shown here is derived from an EMBL/GenBank/DDBJ whole genome shotgun (WGS) entry which is preliminary data.</text>
</comment>
<dbReference type="STRING" id="36844.SAMN04488501_11938"/>
<dbReference type="InterPro" id="IPR036754">
    <property type="entry name" value="YbaK/aa-tRNA-synt-asso_dom_sf"/>
</dbReference>
<organism evidence="3 4">
    <name type="scientific">Clostridium homopropionicum DSM 5847</name>
    <dbReference type="NCBI Taxonomy" id="1121318"/>
    <lineage>
        <taxon>Bacteria</taxon>
        <taxon>Bacillati</taxon>
        <taxon>Bacillota</taxon>
        <taxon>Clostridia</taxon>
        <taxon>Eubacteriales</taxon>
        <taxon>Clostridiaceae</taxon>
        <taxon>Clostridium</taxon>
    </lineage>
</organism>
<keyword evidence="4" id="KW-1185">Reference proteome</keyword>
<evidence type="ECO:0000313" key="4">
    <source>
        <dbReference type="Proteomes" id="UP000037043"/>
    </source>
</evidence>
<proteinExistence type="inferred from homology"/>
<evidence type="ECO:0000313" key="3">
    <source>
        <dbReference type="EMBL" id="KOA19119.1"/>
    </source>
</evidence>
<dbReference type="FunFam" id="3.90.960.10:FF:000005">
    <property type="entry name" value="Putative prolyl-tRNA synthetase"/>
    <property type="match status" value="1"/>
</dbReference>
<gene>
    <name evidence="3" type="primary">proX_1</name>
    <name evidence="3" type="ORF">CLHOM_25000</name>
</gene>
<dbReference type="InterPro" id="IPR007214">
    <property type="entry name" value="YbaK/aa-tRNA-synth-assoc-dom"/>
</dbReference>
<accession>A0A0L6Z836</accession>
<dbReference type="EMBL" id="LHUR01000028">
    <property type="protein sequence ID" value="KOA19119.1"/>
    <property type="molecule type" value="Genomic_DNA"/>
</dbReference>
<sequence length="164" mass="18727">MISEGKEKVYSILKDLNIEYTRHEHKAVFTVDEANALDINLPGKHCKNLFLRNRKGNIHYLLVIEDHKRVDLKNLAKEIGSTPLSVASEERLLKHLALTPGSVTPFGLINDEQREVEVLIDKDLADGDYVNFHPNVNTSTLTISYKDFEKFLKWCGNKVRVVLV</sequence>
<dbReference type="InterPro" id="IPR040285">
    <property type="entry name" value="ProX/PRXD1"/>
</dbReference>
<reference evidence="4" key="1">
    <citation type="submission" date="2015-08" db="EMBL/GenBank/DDBJ databases">
        <title>Genome sequence of the strict anaerobe Clostridium homopropionicum LuHBu1 (DSM 5847T).</title>
        <authorList>
            <person name="Poehlein A."/>
            <person name="Beck M."/>
            <person name="Schiel-Bengelsdorf B."/>
            <person name="Bengelsdorf F.R."/>
            <person name="Daniel R."/>
            <person name="Duerre P."/>
        </authorList>
    </citation>
    <scope>NUCLEOTIDE SEQUENCE [LARGE SCALE GENOMIC DNA]</scope>
    <source>
        <strain evidence="4">DSM 5847</strain>
    </source>
</reference>
<dbReference type="PANTHER" id="PTHR31423">
    <property type="entry name" value="YBAK DOMAIN-CONTAINING PROTEIN"/>
    <property type="match status" value="1"/>
</dbReference>